<sequence>MAFKLIDEALHNRLLRNFEAWCERNNKDIRCEVTEMLSTFRSMKENEYTNSSNKQFCEVISTHIVQLLNELREECRKISPTFLVWDEYLTKVSTPLKLLLTSTRSPNWSVHQHAKLHLMPLLLASNRTSYAKYMTVQSKGQDRFESIIAKEQHEDKVESKQNKKATETKIRTH</sequence>
<evidence type="ECO:0000256" key="1">
    <source>
        <dbReference type="SAM" id="MobiDB-lite"/>
    </source>
</evidence>
<feature type="region of interest" description="Disordered" evidence="1">
    <location>
        <begin position="150"/>
        <end position="173"/>
    </location>
</feature>
<organism evidence="2 3">
    <name type="scientific">Dreissena polymorpha</name>
    <name type="common">Zebra mussel</name>
    <name type="synonym">Mytilus polymorpha</name>
    <dbReference type="NCBI Taxonomy" id="45954"/>
    <lineage>
        <taxon>Eukaryota</taxon>
        <taxon>Metazoa</taxon>
        <taxon>Spiralia</taxon>
        <taxon>Lophotrochozoa</taxon>
        <taxon>Mollusca</taxon>
        <taxon>Bivalvia</taxon>
        <taxon>Autobranchia</taxon>
        <taxon>Heteroconchia</taxon>
        <taxon>Euheterodonta</taxon>
        <taxon>Imparidentia</taxon>
        <taxon>Neoheterodontei</taxon>
        <taxon>Myida</taxon>
        <taxon>Dreissenoidea</taxon>
        <taxon>Dreissenidae</taxon>
        <taxon>Dreissena</taxon>
    </lineage>
</organism>
<accession>A0A9D4DG50</accession>
<dbReference type="Proteomes" id="UP000828390">
    <property type="component" value="Unassembled WGS sequence"/>
</dbReference>
<reference evidence="2" key="1">
    <citation type="journal article" date="2019" name="bioRxiv">
        <title>The Genome of the Zebra Mussel, Dreissena polymorpha: A Resource for Invasive Species Research.</title>
        <authorList>
            <person name="McCartney M.A."/>
            <person name="Auch B."/>
            <person name="Kono T."/>
            <person name="Mallez S."/>
            <person name="Zhang Y."/>
            <person name="Obille A."/>
            <person name="Becker A."/>
            <person name="Abrahante J.E."/>
            <person name="Garbe J."/>
            <person name="Badalamenti J.P."/>
            <person name="Herman A."/>
            <person name="Mangelson H."/>
            <person name="Liachko I."/>
            <person name="Sullivan S."/>
            <person name="Sone E.D."/>
            <person name="Koren S."/>
            <person name="Silverstein K.A.T."/>
            <person name="Beckman K.B."/>
            <person name="Gohl D.M."/>
        </authorList>
    </citation>
    <scope>NUCLEOTIDE SEQUENCE</scope>
    <source>
        <strain evidence="2">Duluth1</strain>
        <tissue evidence="2">Whole animal</tissue>
    </source>
</reference>
<comment type="caution">
    <text evidence="2">The sequence shown here is derived from an EMBL/GenBank/DDBJ whole genome shotgun (WGS) entry which is preliminary data.</text>
</comment>
<reference evidence="2" key="2">
    <citation type="submission" date="2020-11" db="EMBL/GenBank/DDBJ databases">
        <authorList>
            <person name="McCartney M.A."/>
            <person name="Auch B."/>
            <person name="Kono T."/>
            <person name="Mallez S."/>
            <person name="Becker A."/>
            <person name="Gohl D.M."/>
            <person name="Silverstein K.A.T."/>
            <person name="Koren S."/>
            <person name="Bechman K.B."/>
            <person name="Herman A."/>
            <person name="Abrahante J.E."/>
            <person name="Garbe J."/>
        </authorList>
    </citation>
    <scope>NUCLEOTIDE SEQUENCE</scope>
    <source>
        <strain evidence="2">Duluth1</strain>
        <tissue evidence="2">Whole animal</tissue>
    </source>
</reference>
<name>A0A9D4DG50_DREPO</name>
<dbReference type="AlphaFoldDB" id="A0A9D4DG50"/>
<evidence type="ECO:0000313" key="2">
    <source>
        <dbReference type="EMBL" id="KAH3746959.1"/>
    </source>
</evidence>
<protein>
    <submittedName>
        <fullName evidence="2">Uncharacterized protein</fullName>
    </submittedName>
</protein>
<dbReference type="EMBL" id="JAIWYP010000010">
    <property type="protein sequence ID" value="KAH3746959.1"/>
    <property type="molecule type" value="Genomic_DNA"/>
</dbReference>
<keyword evidence="3" id="KW-1185">Reference proteome</keyword>
<evidence type="ECO:0000313" key="3">
    <source>
        <dbReference type="Proteomes" id="UP000828390"/>
    </source>
</evidence>
<proteinExistence type="predicted"/>
<gene>
    <name evidence="2" type="ORF">DPMN_181379</name>
</gene>